<dbReference type="RefSeq" id="WP_173079646.1">
    <property type="nucleotide sequence ID" value="NZ_BAABJB010000005.1"/>
</dbReference>
<dbReference type="CDD" id="cd01948">
    <property type="entry name" value="EAL"/>
    <property type="match status" value="1"/>
</dbReference>
<evidence type="ECO:0000313" key="4">
    <source>
        <dbReference type="Proteomes" id="UP000482960"/>
    </source>
</evidence>
<dbReference type="SUPFAM" id="SSF141868">
    <property type="entry name" value="EAL domain-like"/>
    <property type="match status" value="1"/>
</dbReference>
<dbReference type="GO" id="GO:0071111">
    <property type="term" value="F:cyclic-guanylate-specific phosphodiesterase activity"/>
    <property type="evidence" value="ECO:0007669"/>
    <property type="project" value="InterPro"/>
</dbReference>
<dbReference type="Gene3D" id="3.30.70.270">
    <property type="match status" value="1"/>
</dbReference>
<comment type="caution">
    <text evidence="3">The sequence shown here is derived from an EMBL/GenBank/DDBJ whole genome shotgun (WGS) entry which is preliminary data.</text>
</comment>
<dbReference type="Gene3D" id="3.20.20.450">
    <property type="entry name" value="EAL domain"/>
    <property type="match status" value="1"/>
</dbReference>
<organism evidence="3 4">
    <name type="scientific">Phytohabitans rumicis</name>
    <dbReference type="NCBI Taxonomy" id="1076125"/>
    <lineage>
        <taxon>Bacteria</taxon>
        <taxon>Bacillati</taxon>
        <taxon>Actinomycetota</taxon>
        <taxon>Actinomycetes</taxon>
        <taxon>Micromonosporales</taxon>
        <taxon>Micromonosporaceae</taxon>
    </lineage>
</organism>
<reference evidence="3 4" key="2">
    <citation type="submission" date="2020-03" db="EMBL/GenBank/DDBJ databases">
        <authorList>
            <person name="Ichikawa N."/>
            <person name="Kimura A."/>
            <person name="Kitahashi Y."/>
            <person name="Uohara A."/>
        </authorList>
    </citation>
    <scope>NUCLEOTIDE SEQUENCE [LARGE SCALE GENOMIC DNA]</scope>
    <source>
        <strain evidence="3 4">NBRC 108638</strain>
    </source>
</reference>
<protein>
    <recommendedName>
        <fullName evidence="5">EAL domain-containing protein</fullName>
    </recommendedName>
</protein>
<feature type="domain" description="GGDEF" evidence="2">
    <location>
        <begin position="23"/>
        <end position="150"/>
    </location>
</feature>
<reference evidence="3 4" key="1">
    <citation type="submission" date="2020-03" db="EMBL/GenBank/DDBJ databases">
        <title>Whole genome shotgun sequence of Phytohabitans rumicis NBRC 108638.</title>
        <authorList>
            <person name="Komaki H."/>
            <person name="Tamura T."/>
        </authorList>
    </citation>
    <scope>NUCLEOTIDE SEQUENCE [LARGE SCALE GENOMIC DNA]</scope>
    <source>
        <strain evidence="3 4">NBRC 108638</strain>
    </source>
</reference>
<dbReference type="Proteomes" id="UP000482960">
    <property type="component" value="Unassembled WGS sequence"/>
</dbReference>
<dbReference type="Pfam" id="PF00563">
    <property type="entry name" value="EAL"/>
    <property type="match status" value="1"/>
</dbReference>
<dbReference type="InterPro" id="IPR029787">
    <property type="entry name" value="Nucleotide_cyclase"/>
</dbReference>
<dbReference type="InterPro" id="IPR035919">
    <property type="entry name" value="EAL_sf"/>
</dbReference>
<evidence type="ECO:0000313" key="3">
    <source>
        <dbReference type="EMBL" id="GFJ92869.1"/>
    </source>
</evidence>
<keyword evidence="4" id="KW-1185">Reference proteome</keyword>
<dbReference type="PANTHER" id="PTHR33121:SF70">
    <property type="entry name" value="SIGNALING PROTEIN YKOW"/>
    <property type="match status" value="1"/>
</dbReference>
<dbReference type="SMART" id="SM00052">
    <property type="entry name" value="EAL"/>
    <property type="match status" value="1"/>
</dbReference>
<dbReference type="PROSITE" id="PS50887">
    <property type="entry name" value="GGDEF"/>
    <property type="match status" value="1"/>
</dbReference>
<evidence type="ECO:0000259" key="1">
    <source>
        <dbReference type="PROSITE" id="PS50883"/>
    </source>
</evidence>
<sequence length="410" mass="43591">MTGELSATALRDRVAALLDHSQGGFALARCGVESYHEITCSLGPGTGAELLSQLARRLSAQLKPGEVWARYADGTFAVVLPGAGPATVHHRLEDLVRATSGWASDAYAQVTAGAAGAAEVACAEDLFTRADLALAEASRRGPGAVALFEKHLLTAARARVRLDTDLRRAVEAGRLGVHYQPVVALRGRRTVGYEALARWLDPVRGWVSPTEFIPAAERSGLIDDVGMAVLRTALADGRKHGGRQDFWLSVNVSPLQLDDEAFARRLMAVINRFGVGPNRLRVEVTETALLESERARTQLAEVRRQGVRVLVDDFGTGYSSLASLRRLPVDGIKIARELLHDAEGGPDATVVRAVQLLAAGAGVTEVIAEGVESAAEAKALAGLAVPLAQGFHLGRPVPAQRAMRRSHTPA</sequence>
<evidence type="ECO:0000259" key="2">
    <source>
        <dbReference type="PROSITE" id="PS50887"/>
    </source>
</evidence>
<feature type="domain" description="EAL" evidence="1">
    <location>
        <begin position="159"/>
        <end position="410"/>
    </location>
</feature>
<dbReference type="InterPro" id="IPR043128">
    <property type="entry name" value="Rev_trsase/Diguanyl_cyclase"/>
</dbReference>
<dbReference type="SUPFAM" id="SSF55073">
    <property type="entry name" value="Nucleotide cyclase"/>
    <property type="match status" value="1"/>
</dbReference>
<dbReference type="Pfam" id="PF00990">
    <property type="entry name" value="GGDEF"/>
    <property type="match status" value="1"/>
</dbReference>
<dbReference type="SMART" id="SM00267">
    <property type="entry name" value="GGDEF"/>
    <property type="match status" value="1"/>
</dbReference>
<dbReference type="EMBL" id="BLPG01000001">
    <property type="protein sequence ID" value="GFJ92869.1"/>
    <property type="molecule type" value="Genomic_DNA"/>
</dbReference>
<dbReference type="PROSITE" id="PS50883">
    <property type="entry name" value="EAL"/>
    <property type="match status" value="1"/>
</dbReference>
<dbReference type="InterPro" id="IPR050706">
    <property type="entry name" value="Cyclic-di-GMP_PDE-like"/>
</dbReference>
<evidence type="ECO:0008006" key="5">
    <source>
        <dbReference type="Google" id="ProtNLM"/>
    </source>
</evidence>
<gene>
    <name evidence="3" type="ORF">Prum_065110</name>
</gene>
<dbReference type="PANTHER" id="PTHR33121">
    <property type="entry name" value="CYCLIC DI-GMP PHOSPHODIESTERASE PDEF"/>
    <property type="match status" value="1"/>
</dbReference>
<accession>A0A6V8LE66</accession>
<dbReference type="InterPro" id="IPR001633">
    <property type="entry name" value="EAL_dom"/>
</dbReference>
<name>A0A6V8LE66_9ACTN</name>
<dbReference type="AlphaFoldDB" id="A0A6V8LE66"/>
<proteinExistence type="predicted"/>
<dbReference type="InterPro" id="IPR000160">
    <property type="entry name" value="GGDEF_dom"/>
</dbReference>